<dbReference type="GO" id="GO:0070006">
    <property type="term" value="F:metalloaminopeptidase activity"/>
    <property type="evidence" value="ECO:0007669"/>
    <property type="project" value="TreeGrafter"/>
</dbReference>
<evidence type="ECO:0000256" key="5">
    <source>
        <dbReference type="ARBA" id="ARBA00022723"/>
    </source>
</evidence>
<comment type="similarity">
    <text evidence="2">Belongs to the peptidase M18 family.</text>
</comment>
<reference evidence="10 11" key="1">
    <citation type="journal article" date="2018" name="Front. Microbiol.">
        <title>Genome-Wide Analysis of Corynespora cassiicola Leaf Fall Disease Putative Effectors.</title>
        <authorList>
            <person name="Lopez D."/>
            <person name="Ribeiro S."/>
            <person name="Label P."/>
            <person name="Fumanal B."/>
            <person name="Venisse J.S."/>
            <person name="Kohler A."/>
            <person name="de Oliveira R.R."/>
            <person name="Labutti K."/>
            <person name="Lipzen A."/>
            <person name="Lail K."/>
            <person name="Bauer D."/>
            <person name="Ohm R.A."/>
            <person name="Barry K.W."/>
            <person name="Spatafora J."/>
            <person name="Grigoriev I.V."/>
            <person name="Martin F.M."/>
            <person name="Pujade-Renaud V."/>
        </authorList>
    </citation>
    <scope>NUCLEOTIDE SEQUENCE [LARGE SCALE GENOMIC DNA]</scope>
    <source>
        <strain evidence="10 11">Philippines</strain>
    </source>
</reference>
<dbReference type="OrthoDB" id="9880441at2759"/>
<dbReference type="CDD" id="cd05658">
    <property type="entry name" value="M18_DAP"/>
    <property type="match status" value="1"/>
</dbReference>
<accession>A0A2T2P9M9</accession>
<evidence type="ECO:0000256" key="3">
    <source>
        <dbReference type="ARBA" id="ARBA00022438"/>
    </source>
</evidence>
<organism evidence="10 11">
    <name type="scientific">Corynespora cassiicola Philippines</name>
    <dbReference type="NCBI Taxonomy" id="1448308"/>
    <lineage>
        <taxon>Eukaryota</taxon>
        <taxon>Fungi</taxon>
        <taxon>Dikarya</taxon>
        <taxon>Ascomycota</taxon>
        <taxon>Pezizomycotina</taxon>
        <taxon>Dothideomycetes</taxon>
        <taxon>Pleosporomycetidae</taxon>
        <taxon>Pleosporales</taxon>
        <taxon>Corynesporascaceae</taxon>
        <taxon>Corynespora</taxon>
    </lineage>
</organism>
<keyword evidence="11" id="KW-1185">Reference proteome</keyword>
<feature type="region of interest" description="Disordered" evidence="9">
    <location>
        <begin position="1"/>
        <end position="59"/>
    </location>
</feature>
<comment type="cofactor">
    <cofactor evidence="1">
        <name>Zn(2+)</name>
        <dbReference type="ChEBI" id="CHEBI:29105"/>
    </cofactor>
</comment>
<keyword evidence="4" id="KW-0645">Protease</keyword>
<evidence type="ECO:0000256" key="1">
    <source>
        <dbReference type="ARBA" id="ARBA00001947"/>
    </source>
</evidence>
<dbReference type="SUPFAM" id="SSF101821">
    <property type="entry name" value="Aminopeptidase/glucanase lid domain"/>
    <property type="match status" value="1"/>
</dbReference>
<gene>
    <name evidence="10" type="ORF">BS50DRAFT_567209</name>
</gene>
<evidence type="ECO:0000256" key="9">
    <source>
        <dbReference type="SAM" id="MobiDB-lite"/>
    </source>
</evidence>
<dbReference type="PRINTS" id="PR00932">
    <property type="entry name" value="AMINO1PTASE"/>
</dbReference>
<feature type="compositionally biased region" description="Basic residues" evidence="9">
    <location>
        <begin position="1"/>
        <end position="12"/>
    </location>
</feature>
<dbReference type="Pfam" id="PF02127">
    <property type="entry name" value="Peptidase_M18"/>
    <property type="match status" value="1"/>
</dbReference>
<dbReference type="FunFam" id="2.30.250.10:FF:000001">
    <property type="entry name" value="Aspartyl aminopeptidase 1"/>
    <property type="match status" value="1"/>
</dbReference>
<dbReference type="GO" id="GO:0006508">
    <property type="term" value="P:proteolysis"/>
    <property type="evidence" value="ECO:0007669"/>
    <property type="project" value="UniProtKB-KW"/>
</dbReference>
<keyword evidence="3 10" id="KW-0031">Aminopeptidase</keyword>
<evidence type="ECO:0000256" key="8">
    <source>
        <dbReference type="ARBA" id="ARBA00023049"/>
    </source>
</evidence>
<dbReference type="Proteomes" id="UP000240883">
    <property type="component" value="Unassembled WGS sequence"/>
</dbReference>
<dbReference type="PANTHER" id="PTHR28570:SF4">
    <property type="entry name" value="VACUOLAR AMINOPEPTIDASE 1"/>
    <property type="match status" value="1"/>
</dbReference>
<evidence type="ECO:0000313" key="10">
    <source>
        <dbReference type="EMBL" id="PSN74372.1"/>
    </source>
</evidence>
<feature type="region of interest" description="Disordered" evidence="9">
    <location>
        <begin position="122"/>
        <end position="153"/>
    </location>
</feature>
<evidence type="ECO:0000256" key="2">
    <source>
        <dbReference type="ARBA" id="ARBA00008290"/>
    </source>
</evidence>
<proteinExistence type="inferred from homology"/>
<evidence type="ECO:0000256" key="7">
    <source>
        <dbReference type="ARBA" id="ARBA00022833"/>
    </source>
</evidence>
<dbReference type="STRING" id="1448308.A0A2T2P9M9"/>
<feature type="region of interest" description="Disordered" evidence="9">
    <location>
        <begin position="69"/>
        <end position="88"/>
    </location>
</feature>
<feature type="compositionally biased region" description="Pro residues" evidence="9">
    <location>
        <begin position="127"/>
        <end position="136"/>
    </location>
</feature>
<dbReference type="NCBIfam" id="NF002759">
    <property type="entry name" value="PRK02813.1"/>
    <property type="match status" value="1"/>
</dbReference>
<dbReference type="GO" id="GO:0000324">
    <property type="term" value="C:fungal-type vacuole"/>
    <property type="evidence" value="ECO:0007669"/>
    <property type="project" value="TreeGrafter"/>
</dbReference>
<dbReference type="GO" id="GO:0008270">
    <property type="term" value="F:zinc ion binding"/>
    <property type="evidence" value="ECO:0007669"/>
    <property type="project" value="InterPro"/>
</dbReference>
<dbReference type="EMBL" id="KZ678128">
    <property type="protein sequence ID" value="PSN74372.1"/>
    <property type="molecule type" value="Genomic_DNA"/>
</dbReference>
<keyword evidence="6" id="KW-0378">Hydrolase</keyword>
<evidence type="ECO:0000313" key="11">
    <source>
        <dbReference type="Proteomes" id="UP000240883"/>
    </source>
</evidence>
<name>A0A2T2P9M9_CORCC</name>
<evidence type="ECO:0000256" key="4">
    <source>
        <dbReference type="ARBA" id="ARBA00022670"/>
    </source>
</evidence>
<protein>
    <submittedName>
        <fullName evidence="10">Aspartyl aminopeptidase</fullName>
    </submittedName>
</protein>
<dbReference type="PANTHER" id="PTHR28570">
    <property type="entry name" value="ASPARTYL AMINOPEPTIDASE"/>
    <property type="match status" value="1"/>
</dbReference>
<evidence type="ECO:0000256" key="6">
    <source>
        <dbReference type="ARBA" id="ARBA00022801"/>
    </source>
</evidence>
<dbReference type="InterPro" id="IPR023358">
    <property type="entry name" value="Peptidase_M18_dom2"/>
</dbReference>
<dbReference type="Gene3D" id="3.40.630.10">
    <property type="entry name" value="Zn peptidases"/>
    <property type="match status" value="1"/>
</dbReference>
<dbReference type="SUPFAM" id="SSF53187">
    <property type="entry name" value="Zn-dependent exopeptidases"/>
    <property type="match status" value="1"/>
</dbReference>
<feature type="compositionally biased region" description="Basic and acidic residues" evidence="9">
    <location>
        <begin position="79"/>
        <end position="88"/>
    </location>
</feature>
<dbReference type="AlphaFoldDB" id="A0A2T2P9M9"/>
<keyword evidence="5" id="KW-0479">Metal-binding</keyword>
<dbReference type="InterPro" id="IPR001948">
    <property type="entry name" value="Peptidase_M18"/>
</dbReference>
<sequence length="623" mass="67979">MTKNHPSLRKTVSHADLYADPSPPPQPREPGLSRTLTTLPSRPARRNEAGRPNGGNPYVRDVLIARSNPWSEVAPPRQRNADVRADIEQRTRRSTTLRDFHRHSIANPYDNLIDLDDVLEAPREQQSPPPVPPKIPEAPASPSMQAEPRREREGPEIYTKPFTDFMTANPTVFHAVDAVAKDLEKNGYKKLSERDTWNLEKGGKYYVDRNGSSLIAFALGKGYEVGNGAAIVAGHIDALTAKLKPIPKLRTKAGFVQLGVAPYAGALNNTWWDRDLGIGGRVLVKENGKIVTKLVKLDWPIARIPTLAPHFGAAAVGPFNKETNMVPIIGLDNSDIGAASSQEEFKPSILGGEGAFVATQPERLVRAICKELSIQDYSSIVNWELELFDVQPATVGGIDKEFIFAGRIDDKLCSWAAIQALLNTSISSSSQIKMVALFDDEEVGSLLRQGARGNFLPTVVERIVDEFAAKGVRSLVGRTYANSFLVSSDVIHSVNPNFLNAYLENHSPRLNVGPAISADSNAHMTTDAVSTAVLQRCVDTDIGVRKQDPKLQVFQIRNDSRSGGTVGPMLSAQTGIRAIDCGIPQLSMHSIRATTGSLDPGLGVFAFQSFLENFEKIDAEFKA</sequence>
<dbReference type="Gene3D" id="2.30.250.10">
    <property type="entry name" value="Aminopeptidase i, Domain 2"/>
    <property type="match status" value="1"/>
</dbReference>
<keyword evidence="7" id="KW-0862">Zinc</keyword>
<keyword evidence="8" id="KW-0482">Metalloprotease</keyword>